<dbReference type="GO" id="GO:0004497">
    <property type="term" value="F:monooxygenase activity"/>
    <property type="evidence" value="ECO:0007669"/>
    <property type="project" value="UniProtKB-KW"/>
</dbReference>
<dbReference type="Gene3D" id="3.90.56.10">
    <property type="entry name" value="Monooxygenase component MmoB/DmpM"/>
    <property type="match status" value="1"/>
</dbReference>
<proteinExistence type="inferred from homology"/>
<evidence type="ECO:0000256" key="1">
    <source>
        <dbReference type="ARBA" id="ARBA00006313"/>
    </source>
</evidence>
<evidence type="ECO:0000313" key="3">
    <source>
        <dbReference type="Proteomes" id="UP000295560"/>
    </source>
</evidence>
<keyword evidence="3" id="KW-1185">Reference proteome</keyword>
<keyword evidence="2" id="KW-0560">Oxidoreductase</keyword>
<dbReference type="InterPro" id="IPR003454">
    <property type="entry name" value="MOase_MmoB_DmpM"/>
</dbReference>
<evidence type="ECO:0000313" key="2">
    <source>
        <dbReference type="EMBL" id="TCK27599.1"/>
    </source>
</evidence>
<dbReference type="SUPFAM" id="SSF56029">
    <property type="entry name" value="Monooxygenase (hydroxylase) regulatory protein"/>
    <property type="match status" value="1"/>
</dbReference>
<dbReference type="OrthoDB" id="9805636at2"/>
<gene>
    <name evidence="2" type="ORF">EV378_3471</name>
</gene>
<dbReference type="AlphaFoldDB" id="A0A4R1I4T3"/>
<dbReference type="InterPro" id="IPR036889">
    <property type="entry name" value="mOase_MmoB_DmpM_sf"/>
</dbReference>
<dbReference type="Pfam" id="PF02406">
    <property type="entry name" value="MmoB_DmpM"/>
    <property type="match status" value="1"/>
</dbReference>
<keyword evidence="2" id="KW-0503">Monooxygenase</keyword>
<comment type="similarity">
    <text evidence="1">Belongs to the TmoD/XamoD family.</text>
</comment>
<name>A0A4R1I4T3_PSEEN</name>
<organism evidence="2 3">
    <name type="scientific">Pseudonocardia endophytica</name>
    <dbReference type="NCBI Taxonomy" id="401976"/>
    <lineage>
        <taxon>Bacteria</taxon>
        <taxon>Bacillati</taxon>
        <taxon>Actinomycetota</taxon>
        <taxon>Actinomycetes</taxon>
        <taxon>Pseudonocardiales</taxon>
        <taxon>Pseudonocardiaceae</taxon>
        <taxon>Pseudonocardia</taxon>
    </lineage>
</organism>
<dbReference type="Proteomes" id="UP000295560">
    <property type="component" value="Unassembled WGS sequence"/>
</dbReference>
<sequence length="115" mass="12333">MTAEATDPTTSGPAAALVGPIMQVGEMAELVADAIAEDNPGVEVHLRDEGSYIHIHTPGRCRLTRTTLTALAGRPIRIGDVEPYMAFFAGHIITTSDEIIWHTKQAAARPTRKEG</sequence>
<protein>
    <submittedName>
        <fullName evidence="2">Toluene monooxygenase system protein D</fullName>
    </submittedName>
</protein>
<dbReference type="RefSeq" id="WP_132426606.1">
    <property type="nucleotide sequence ID" value="NZ_SMFZ01000001.1"/>
</dbReference>
<comment type="caution">
    <text evidence="2">The sequence shown here is derived from an EMBL/GenBank/DDBJ whole genome shotgun (WGS) entry which is preliminary data.</text>
</comment>
<reference evidence="2 3" key="1">
    <citation type="submission" date="2019-03" db="EMBL/GenBank/DDBJ databases">
        <title>Sequencing the genomes of 1000 actinobacteria strains.</title>
        <authorList>
            <person name="Klenk H.-P."/>
        </authorList>
    </citation>
    <scope>NUCLEOTIDE SEQUENCE [LARGE SCALE GENOMIC DNA]</scope>
    <source>
        <strain evidence="2 3">DSM 44969</strain>
    </source>
</reference>
<dbReference type="EMBL" id="SMFZ01000001">
    <property type="protein sequence ID" value="TCK27599.1"/>
    <property type="molecule type" value="Genomic_DNA"/>
</dbReference>
<accession>A0A4R1I4T3</accession>